<feature type="compositionally biased region" description="Low complexity" evidence="2">
    <location>
        <begin position="92"/>
        <end position="102"/>
    </location>
</feature>
<dbReference type="SUPFAM" id="SSF52833">
    <property type="entry name" value="Thioredoxin-like"/>
    <property type="match status" value="1"/>
</dbReference>
<sequence length="271" mass="29299">MADIEQRMLAQSGAAAGNDEDRSERLRAVANGDAREAETSGNGAEHAPPAGPHMAHSGPQTGVKGVLADYRHSRRERQRLCEQAAAAERAARAAGSGRGTQACSARTLSTKEEARTDSDSEIDRILDSDGDDSERIFDEYKARRMAELGRAAAQAGVGVLRDATPDEYVEIVDQRAADGAYIAVALVDGGRASRRLGEYVGTEAAHYPQTVFLRVQAEQCGFTDAAVIPILLVYRHGELVHNLVRVVDKFSDPLHFERRDVAKLLDCILCS</sequence>
<dbReference type="Gene3D" id="3.40.30.10">
    <property type="entry name" value="Glutaredoxin"/>
    <property type="match status" value="1"/>
</dbReference>
<feature type="compositionally biased region" description="Basic and acidic residues" evidence="2">
    <location>
        <begin position="109"/>
        <end position="127"/>
    </location>
</feature>
<dbReference type="OrthoDB" id="70588at2759"/>
<feature type="compositionally biased region" description="Basic and acidic residues" evidence="2">
    <location>
        <begin position="19"/>
        <end position="38"/>
    </location>
</feature>
<protein>
    <recommendedName>
        <fullName evidence="3">Phosducin domain-containing protein</fullName>
    </recommendedName>
</protein>
<comment type="similarity">
    <text evidence="1">Belongs to the phosducin family.</text>
</comment>
<organism evidence="4 5">
    <name type="scientific">Coemansia biformis</name>
    <dbReference type="NCBI Taxonomy" id="1286918"/>
    <lineage>
        <taxon>Eukaryota</taxon>
        <taxon>Fungi</taxon>
        <taxon>Fungi incertae sedis</taxon>
        <taxon>Zoopagomycota</taxon>
        <taxon>Kickxellomycotina</taxon>
        <taxon>Kickxellomycetes</taxon>
        <taxon>Kickxellales</taxon>
        <taxon>Kickxellaceae</taxon>
        <taxon>Coemansia</taxon>
    </lineage>
</organism>
<dbReference type="InterPro" id="IPR024253">
    <property type="entry name" value="Phosducin_thioredoxin-like_dom"/>
</dbReference>
<evidence type="ECO:0000313" key="5">
    <source>
        <dbReference type="Proteomes" id="UP001143981"/>
    </source>
</evidence>
<evidence type="ECO:0000256" key="1">
    <source>
        <dbReference type="ARBA" id="ARBA00009686"/>
    </source>
</evidence>
<evidence type="ECO:0000256" key="2">
    <source>
        <dbReference type="SAM" id="MobiDB-lite"/>
    </source>
</evidence>
<gene>
    <name evidence="4" type="ORF">LPJ61_003895</name>
</gene>
<dbReference type="InterPro" id="IPR051499">
    <property type="entry name" value="Phosducin-like_reg"/>
</dbReference>
<keyword evidence="5" id="KW-1185">Reference proteome</keyword>
<comment type="caution">
    <text evidence="4">The sequence shown here is derived from an EMBL/GenBank/DDBJ whole genome shotgun (WGS) entry which is preliminary data.</text>
</comment>
<dbReference type="InterPro" id="IPR036249">
    <property type="entry name" value="Thioredoxin-like_sf"/>
</dbReference>
<feature type="region of interest" description="Disordered" evidence="2">
    <location>
        <begin position="92"/>
        <end position="127"/>
    </location>
</feature>
<dbReference type="PANTHER" id="PTHR46052:SF1">
    <property type="entry name" value="PHOSDUCIN-LIKE PROTEIN"/>
    <property type="match status" value="1"/>
</dbReference>
<feature type="domain" description="Phosducin" evidence="3">
    <location>
        <begin position="59"/>
        <end position="253"/>
    </location>
</feature>
<accession>A0A9W8CVV4</accession>
<proteinExistence type="inferred from homology"/>
<name>A0A9W8CVV4_9FUNG</name>
<dbReference type="EMBL" id="JANBOI010000758">
    <property type="protein sequence ID" value="KAJ1728697.1"/>
    <property type="molecule type" value="Genomic_DNA"/>
</dbReference>
<dbReference type="AlphaFoldDB" id="A0A9W8CVV4"/>
<evidence type="ECO:0000313" key="4">
    <source>
        <dbReference type="EMBL" id="KAJ1728697.1"/>
    </source>
</evidence>
<feature type="region of interest" description="Disordered" evidence="2">
    <location>
        <begin position="1"/>
        <end position="62"/>
    </location>
</feature>
<reference evidence="4" key="1">
    <citation type="submission" date="2022-07" db="EMBL/GenBank/DDBJ databases">
        <title>Phylogenomic reconstructions and comparative analyses of Kickxellomycotina fungi.</title>
        <authorList>
            <person name="Reynolds N.K."/>
            <person name="Stajich J.E."/>
            <person name="Barry K."/>
            <person name="Grigoriev I.V."/>
            <person name="Crous P."/>
            <person name="Smith M.E."/>
        </authorList>
    </citation>
    <scope>NUCLEOTIDE SEQUENCE</scope>
    <source>
        <strain evidence="4">BCRC 34381</strain>
    </source>
</reference>
<dbReference type="PANTHER" id="PTHR46052">
    <property type="entry name" value="PHOSDUCIN-LIKE PROTEIN"/>
    <property type="match status" value="1"/>
</dbReference>
<dbReference type="Proteomes" id="UP001143981">
    <property type="component" value="Unassembled WGS sequence"/>
</dbReference>
<evidence type="ECO:0000259" key="3">
    <source>
        <dbReference type="Pfam" id="PF02114"/>
    </source>
</evidence>
<dbReference type="Pfam" id="PF02114">
    <property type="entry name" value="Phosducin"/>
    <property type="match status" value="1"/>
</dbReference>